<reference evidence="1" key="1">
    <citation type="submission" date="2021-02" db="EMBL/GenBank/DDBJ databases">
        <authorList>
            <person name="Dougan E. K."/>
            <person name="Rhodes N."/>
            <person name="Thang M."/>
            <person name="Chan C."/>
        </authorList>
    </citation>
    <scope>NUCLEOTIDE SEQUENCE</scope>
</reference>
<name>A0A812JFS6_SYMPI</name>
<evidence type="ECO:0000313" key="1">
    <source>
        <dbReference type="EMBL" id="CAE7204334.1"/>
    </source>
</evidence>
<accession>A0A812JFS6</accession>
<comment type="caution">
    <text evidence="1">The sequence shown here is derived from an EMBL/GenBank/DDBJ whole genome shotgun (WGS) entry which is preliminary data.</text>
</comment>
<keyword evidence="2" id="KW-1185">Reference proteome</keyword>
<protein>
    <submittedName>
        <fullName evidence="1">PDE8A protein</fullName>
    </submittedName>
</protein>
<gene>
    <name evidence="1" type="primary">PDE8A</name>
    <name evidence="1" type="ORF">SPIL2461_LOCUS1924</name>
</gene>
<sequence>AQYSLVVRRLPRKYQDSDAVKNLFLKIFPDRIHSAVSLRDTLLLYHTRALKELGDNIIWCSCCQGCVHRQLERTVKWERRLAQTYRETEAGIQGFVLDGQ</sequence>
<evidence type="ECO:0000313" key="2">
    <source>
        <dbReference type="Proteomes" id="UP000649617"/>
    </source>
</evidence>
<dbReference type="OrthoDB" id="419207at2759"/>
<organism evidence="1 2">
    <name type="scientific">Symbiodinium pilosum</name>
    <name type="common">Dinoflagellate</name>
    <dbReference type="NCBI Taxonomy" id="2952"/>
    <lineage>
        <taxon>Eukaryota</taxon>
        <taxon>Sar</taxon>
        <taxon>Alveolata</taxon>
        <taxon>Dinophyceae</taxon>
        <taxon>Suessiales</taxon>
        <taxon>Symbiodiniaceae</taxon>
        <taxon>Symbiodinium</taxon>
    </lineage>
</organism>
<proteinExistence type="predicted"/>
<feature type="non-terminal residue" evidence="1">
    <location>
        <position position="100"/>
    </location>
</feature>
<dbReference type="AlphaFoldDB" id="A0A812JFS6"/>
<dbReference type="EMBL" id="CAJNIZ010001998">
    <property type="protein sequence ID" value="CAE7204334.1"/>
    <property type="molecule type" value="Genomic_DNA"/>
</dbReference>
<dbReference type="Proteomes" id="UP000649617">
    <property type="component" value="Unassembled WGS sequence"/>
</dbReference>
<feature type="non-terminal residue" evidence="1">
    <location>
        <position position="1"/>
    </location>
</feature>